<dbReference type="SUPFAM" id="SSF52047">
    <property type="entry name" value="RNI-like"/>
    <property type="match status" value="1"/>
</dbReference>
<dbReference type="PROSITE" id="PS50181">
    <property type="entry name" value="FBOX"/>
    <property type="match status" value="1"/>
</dbReference>
<dbReference type="OMA" id="EGECINW"/>
<accession>A0A161ZZ73</accession>
<gene>
    <name evidence="2" type="ORF">DCAR_019995</name>
    <name evidence="3" type="ORF">DCAR_0626482</name>
</gene>
<dbReference type="Pfam" id="PF12937">
    <property type="entry name" value="F-box-like"/>
    <property type="match status" value="1"/>
</dbReference>
<sequence length="326" mass="36910">MPHRTKPSKPSTETMGMDQRNWLDLPDDVTTNILDRLSVVEILENAQKVCTAWRKICKDPAMWRVIDMENLQGLANPRALEKMCMNVIDRSQGQLVDLSIEHFPTDDLIEFLAQGERSSQLRRLQISYCYGSLHKSWNDLFRKAPMLEEIALTFTTISEETVAEISRCCPMLKSFTYNNHGWRHSIGMDAADDFVISVAKGMPQLLHLQLTGNEMSNKGLQAILDGCPNLQSLDLRGCFSIKLYDSCGKLCKERIKNLRLPRDSMIGHKVAPYDSEDEYEDYLWDGYVGLYDDLLDDVGGGFDDDDGGFGPFGGFADGVADYYHLL</sequence>
<evidence type="ECO:0000313" key="4">
    <source>
        <dbReference type="Proteomes" id="UP000077755"/>
    </source>
</evidence>
<evidence type="ECO:0000259" key="1">
    <source>
        <dbReference type="PROSITE" id="PS50181"/>
    </source>
</evidence>
<feature type="domain" description="F-box" evidence="1">
    <location>
        <begin position="19"/>
        <end position="66"/>
    </location>
</feature>
<dbReference type="OrthoDB" id="2095648at2759"/>
<reference evidence="2" key="1">
    <citation type="journal article" date="2016" name="Nat. Genet.">
        <title>A high-quality carrot genome assembly provides new insights into carotenoid accumulation and asterid genome evolution.</title>
        <authorList>
            <person name="Iorizzo M."/>
            <person name="Ellison S."/>
            <person name="Senalik D."/>
            <person name="Zeng P."/>
            <person name="Satapoomin P."/>
            <person name="Huang J."/>
            <person name="Bowman M."/>
            <person name="Iovene M."/>
            <person name="Sanseverino W."/>
            <person name="Cavagnaro P."/>
            <person name="Yildiz M."/>
            <person name="Macko-Podgorni A."/>
            <person name="Moranska E."/>
            <person name="Grzebelus E."/>
            <person name="Grzebelus D."/>
            <person name="Ashrafi H."/>
            <person name="Zheng Z."/>
            <person name="Cheng S."/>
            <person name="Spooner D."/>
            <person name="Van Deynze A."/>
            <person name="Simon P."/>
        </authorList>
    </citation>
    <scope>NUCLEOTIDE SEQUENCE [LARGE SCALE GENOMIC DNA]</scope>
    <source>
        <tissue evidence="2">Leaf</tissue>
    </source>
</reference>
<dbReference type="Proteomes" id="UP000077755">
    <property type="component" value="Chromosome 6"/>
</dbReference>
<dbReference type="Gene3D" id="1.20.1280.50">
    <property type="match status" value="1"/>
</dbReference>
<dbReference type="Gramene" id="KZM92640">
    <property type="protein sequence ID" value="KZM92640"/>
    <property type="gene ID" value="DCAR_019995"/>
</dbReference>
<name>A0A161ZZ73_DAUCS</name>
<dbReference type="EMBL" id="CP093348">
    <property type="protein sequence ID" value="WOH07053.1"/>
    <property type="molecule type" value="Genomic_DNA"/>
</dbReference>
<organism evidence="2">
    <name type="scientific">Daucus carota subsp. sativus</name>
    <name type="common">Carrot</name>
    <dbReference type="NCBI Taxonomy" id="79200"/>
    <lineage>
        <taxon>Eukaryota</taxon>
        <taxon>Viridiplantae</taxon>
        <taxon>Streptophyta</taxon>
        <taxon>Embryophyta</taxon>
        <taxon>Tracheophyta</taxon>
        <taxon>Spermatophyta</taxon>
        <taxon>Magnoliopsida</taxon>
        <taxon>eudicotyledons</taxon>
        <taxon>Gunneridae</taxon>
        <taxon>Pentapetalae</taxon>
        <taxon>asterids</taxon>
        <taxon>campanulids</taxon>
        <taxon>Apiales</taxon>
        <taxon>Apiaceae</taxon>
        <taxon>Apioideae</taxon>
        <taxon>Scandiceae</taxon>
        <taxon>Daucinae</taxon>
        <taxon>Daucus</taxon>
        <taxon>Daucus sect. Daucus</taxon>
    </lineage>
</organism>
<dbReference type="Pfam" id="PF13516">
    <property type="entry name" value="LRR_6"/>
    <property type="match status" value="1"/>
</dbReference>
<dbReference type="CDD" id="cd22164">
    <property type="entry name" value="F-box_AtSKIP19-like"/>
    <property type="match status" value="1"/>
</dbReference>
<evidence type="ECO:0000313" key="3">
    <source>
        <dbReference type="EMBL" id="WOH07053.1"/>
    </source>
</evidence>
<dbReference type="InterPro" id="IPR032675">
    <property type="entry name" value="LRR_dom_sf"/>
</dbReference>
<protein>
    <recommendedName>
        <fullName evidence="1">F-box domain-containing protein</fullName>
    </recommendedName>
</protein>
<dbReference type="PANTHER" id="PTHR38926:SF80">
    <property type="entry name" value="F-BOX DOMAIN, LEUCINE-RICH REPEAT DOMAIN SUPERFAMILY"/>
    <property type="match status" value="1"/>
</dbReference>
<dbReference type="KEGG" id="dcr:108224974"/>
<dbReference type="PANTHER" id="PTHR38926">
    <property type="entry name" value="F-BOX DOMAIN CONTAINING PROTEIN, EXPRESSED"/>
    <property type="match status" value="1"/>
</dbReference>
<dbReference type="EMBL" id="LNRQ01000006">
    <property type="protein sequence ID" value="KZM92640.1"/>
    <property type="molecule type" value="Genomic_DNA"/>
</dbReference>
<keyword evidence="4" id="KW-1185">Reference proteome</keyword>
<dbReference type="Gene3D" id="3.80.10.10">
    <property type="entry name" value="Ribonuclease Inhibitor"/>
    <property type="match status" value="1"/>
</dbReference>
<dbReference type="InterPro" id="IPR001810">
    <property type="entry name" value="F-box_dom"/>
</dbReference>
<evidence type="ECO:0000313" key="2">
    <source>
        <dbReference type="EMBL" id="KZM92640.1"/>
    </source>
</evidence>
<dbReference type="InterPro" id="IPR001611">
    <property type="entry name" value="Leu-rich_rpt"/>
</dbReference>
<dbReference type="AlphaFoldDB" id="A0A161ZZ73"/>
<reference evidence="3" key="2">
    <citation type="submission" date="2022-03" db="EMBL/GenBank/DDBJ databases">
        <title>Draft title - Genomic analysis of global carrot germplasm unveils the trajectory of domestication and the origin of high carotenoid orange carrot.</title>
        <authorList>
            <person name="Iorizzo M."/>
            <person name="Ellison S."/>
            <person name="Senalik D."/>
            <person name="Macko-Podgorni A."/>
            <person name="Grzebelus D."/>
            <person name="Bostan H."/>
            <person name="Rolling W."/>
            <person name="Curaba J."/>
            <person name="Simon P."/>
        </authorList>
    </citation>
    <scope>NUCLEOTIDE SEQUENCE</scope>
    <source>
        <tissue evidence="3">Leaf</tissue>
    </source>
</reference>
<proteinExistence type="predicted"/>